<dbReference type="AlphaFoldDB" id="F2RT63"/>
<dbReference type="EMBL" id="GG698483">
    <property type="protein sequence ID" value="EGD94512.1"/>
    <property type="molecule type" value="Genomic_DNA"/>
</dbReference>
<proteinExistence type="predicted"/>
<evidence type="ECO:0000313" key="2">
    <source>
        <dbReference type="EMBL" id="EGD94512.1"/>
    </source>
</evidence>
<organism evidence="2 3">
    <name type="scientific">Trichophyton tonsurans (strain CBS 112818)</name>
    <name type="common">Scalp ringworm fungus</name>
    <dbReference type="NCBI Taxonomy" id="647933"/>
    <lineage>
        <taxon>Eukaryota</taxon>
        <taxon>Fungi</taxon>
        <taxon>Dikarya</taxon>
        <taxon>Ascomycota</taxon>
        <taxon>Pezizomycotina</taxon>
        <taxon>Eurotiomycetes</taxon>
        <taxon>Eurotiomycetidae</taxon>
        <taxon>Onygenales</taxon>
        <taxon>Arthrodermataceae</taxon>
        <taxon>Trichophyton</taxon>
    </lineage>
</organism>
<gene>
    <name evidence="2" type="ORF">TESG_02028</name>
</gene>
<dbReference type="PANTHER" id="PTHR38248">
    <property type="entry name" value="FUNK1 6"/>
    <property type="match status" value="1"/>
</dbReference>
<keyword evidence="3" id="KW-1185">Reference proteome</keyword>
<accession>F2RT63</accession>
<dbReference type="PANTHER" id="PTHR38248:SF2">
    <property type="entry name" value="FUNK1 11"/>
    <property type="match status" value="1"/>
</dbReference>
<dbReference type="InterPro" id="IPR040976">
    <property type="entry name" value="Pkinase_fungal"/>
</dbReference>
<evidence type="ECO:0000313" key="3">
    <source>
        <dbReference type="Proteomes" id="UP000009172"/>
    </source>
</evidence>
<evidence type="ECO:0000259" key="1">
    <source>
        <dbReference type="Pfam" id="PF17667"/>
    </source>
</evidence>
<protein>
    <recommendedName>
        <fullName evidence="1">Fungal-type protein kinase domain-containing protein</fullName>
    </recommendedName>
</protein>
<dbReference type="Proteomes" id="UP000009172">
    <property type="component" value="Unassembled WGS sequence"/>
</dbReference>
<reference evidence="3" key="1">
    <citation type="journal article" date="2012" name="MBio">
        <title>Comparative genome analysis of Trichophyton rubrum and related dermatophytes reveals candidate genes involved in infection.</title>
        <authorList>
            <person name="Martinez D.A."/>
            <person name="Oliver B.G."/>
            <person name="Graeser Y."/>
            <person name="Goldberg J.M."/>
            <person name="Li W."/>
            <person name="Martinez-Rossi N.M."/>
            <person name="Monod M."/>
            <person name="Shelest E."/>
            <person name="Barton R.C."/>
            <person name="Birch E."/>
            <person name="Brakhage A.A."/>
            <person name="Chen Z."/>
            <person name="Gurr S.J."/>
            <person name="Heiman D."/>
            <person name="Heitman J."/>
            <person name="Kosti I."/>
            <person name="Rossi A."/>
            <person name="Saif S."/>
            <person name="Samalova M."/>
            <person name="Saunders C.W."/>
            <person name="Shea T."/>
            <person name="Summerbell R.C."/>
            <person name="Xu J."/>
            <person name="Young S."/>
            <person name="Zeng Q."/>
            <person name="Birren B.W."/>
            <person name="Cuomo C.A."/>
            <person name="White T.C."/>
        </authorList>
    </citation>
    <scope>NUCLEOTIDE SEQUENCE [LARGE SCALE GENOMIC DNA]</scope>
    <source>
        <strain evidence="3">CBS 112818</strain>
    </source>
</reference>
<sequence>MNITNSQSLKNRSAIYDGRCAGSMPSALLQPSASTISSAYAGLRWYIQAYINNSVRSNLKRATPRQLEFALWCFIWIKLYNPGVSLTPGSNQKHLYPSHLSTVFKAQPTRRFVHAFAVSGKKMEAWIWDRSGPFSPGSFNVNEDPRLFYQMILGYAMMTDEELGLDTFITQDDSGEETVVQLNPKLLTYQSAIVCRGTTCFLANVDDKVQGVAKFSWTSDKRASEKELLKLAQERGVRGGRRGRRFP</sequence>
<name>F2RT63_TRIT1</name>
<dbReference type="Pfam" id="PF17667">
    <property type="entry name" value="Pkinase_fungal"/>
    <property type="match status" value="1"/>
</dbReference>
<feature type="domain" description="Fungal-type protein kinase" evidence="1">
    <location>
        <begin position="99"/>
        <end position="239"/>
    </location>
</feature>
<dbReference type="HOGENOM" id="CLU_1125218_0_0_1"/>